<dbReference type="Gene3D" id="1.10.3790.10">
    <property type="entry name" value="NinB"/>
    <property type="match status" value="1"/>
</dbReference>
<reference evidence="1" key="1">
    <citation type="submission" date="2019-08" db="EMBL/GenBank/DDBJ databases">
        <authorList>
            <person name="Kucharzyk K."/>
            <person name="Murdoch R.W."/>
            <person name="Higgins S."/>
            <person name="Loffler F."/>
        </authorList>
    </citation>
    <scope>NUCLEOTIDE SEQUENCE</scope>
</reference>
<accession>A0A645DE01</accession>
<organism evidence="1">
    <name type="scientific">bioreactor metagenome</name>
    <dbReference type="NCBI Taxonomy" id="1076179"/>
    <lineage>
        <taxon>unclassified sequences</taxon>
        <taxon>metagenomes</taxon>
        <taxon>ecological metagenomes</taxon>
    </lineage>
</organism>
<dbReference type="InterPro" id="IPR036619">
    <property type="entry name" value="NinB_sf"/>
</dbReference>
<evidence type="ECO:0000313" key="1">
    <source>
        <dbReference type="EMBL" id="MPM87501.1"/>
    </source>
</evidence>
<name>A0A645DE01_9ZZZZ</name>
<sequence length="136" mass="14840">MKLTFVIHGGGFRVPAGYEARYEAVLAKALKGDGMIKVTVEPNYQQRTMRENAYFHVLCKRLSEMAGGTPEDIKEMAKAKAVSLGYPVETDEHGNPVEGEYGVKGIPSSEANVGECALLIEAVHLMASENGYFLED</sequence>
<dbReference type="EMBL" id="VSSQ01035306">
    <property type="protein sequence ID" value="MPM87501.1"/>
    <property type="molecule type" value="Genomic_DNA"/>
</dbReference>
<gene>
    <name evidence="1" type="ORF">SDC9_134597</name>
</gene>
<dbReference type="AlphaFoldDB" id="A0A645DE01"/>
<protein>
    <submittedName>
        <fullName evidence="1">Uncharacterized protein</fullName>
    </submittedName>
</protein>
<proteinExistence type="predicted"/>
<comment type="caution">
    <text evidence="1">The sequence shown here is derived from an EMBL/GenBank/DDBJ whole genome shotgun (WGS) entry which is preliminary data.</text>
</comment>